<organism evidence="2 3">
    <name type="scientific">Penicillium chermesinum</name>
    <dbReference type="NCBI Taxonomy" id="63820"/>
    <lineage>
        <taxon>Eukaryota</taxon>
        <taxon>Fungi</taxon>
        <taxon>Dikarya</taxon>
        <taxon>Ascomycota</taxon>
        <taxon>Pezizomycotina</taxon>
        <taxon>Eurotiomycetes</taxon>
        <taxon>Eurotiomycetidae</taxon>
        <taxon>Eurotiales</taxon>
        <taxon>Aspergillaceae</taxon>
        <taxon>Penicillium</taxon>
    </lineage>
</organism>
<keyword evidence="1" id="KW-0732">Signal</keyword>
<dbReference type="GeneID" id="83200606"/>
<dbReference type="EMBL" id="JAPQKS010000003">
    <property type="protein sequence ID" value="KAJ5239387.1"/>
    <property type="molecule type" value="Genomic_DNA"/>
</dbReference>
<feature type="signal peptide" evidence="1">
    <location>
        <begin position="1"/>
        <end position="19"/>
    </location>
</feature>
<feature type="chain" id="PRO_5040858636" evidence="1">
    <location>
        <begin position="20"/>
        <end position="154"/>
    </location>
</feature>
<name>A0A9W9P7U3_9EURO</name>
<reference evidence="2" key="1">
    <citation type="submission" date="2022-11" db="EMBL/GenBank/DDBJ databases">
        <authorList>
            <person name="Petersen C."/>
        </authorList>
    </citation>
    <scope>NUCLEOTIDE SEQUENCE</scope>
    <source>
        <strain evidence="2">IBT 19713</strain>
    </source>
</reference>
<dbReference type="Proteomes" id="UP001150941">
    <property type="component" value="Unassembled WGS sequence"/>
</dbReference>
<dbReference type="OrthoDB" id="4490284at2759"/>
<dbReference type="Gene3D" id="2.80.10.50">
    <property type="match status" value="1"/>
</dbReference>
<evidence type="ECO:0000313" key="2">
    <source>
        <dbReference type="EMBL" id="KAJ5239387.1"/>
    </source>
</evidence>
<dbReference type="InterPro" id="IPR035992">
    <property type="entry name" value="Ricin_B-like_lectins"/>
</dbReference>
<gene>
    <name evidence="2" type="ORF">N7468_004006</name>
</gene>
<dbReference type="RefSeq" id="XP_058332306.1">
    <property type="nucleotide sequence ID" value="XM_058473303.1"/>
</dbReference>
<protein>
    <submittedName>
        <fullName evidence="2">Uncharacterized protein</fullName>
    </submittedName>
</protein>
<dbReference type="AlphaFoldDB" id="A0A9W9P7U3"/>
<keyword evidence="3" id="KW-1185">Reference proteome</keyword>
<sequence>MKFAFQFALLSALCNAAIGLGDGHYLIGSKAFPSQVLSQTSKDPLHFALHTKNVTQKEIWNVAKSEKQDYYSITSYHNGEFINSDPLLGSTCHLGQQFQQYIAEFQGDNNYQLVQNGSGYFLRAADDGILELAEYDTSNNELFTFIALRTCPGW</sequence>
<accession>A0A9W9P7U3</accession>
<reference evidence="2" key="2">
    <citation type="journal article" date="2023" name="IMA Fungus">
        <title>Comparative genomic study of the Penicillium genus elucidates a diverse pangenome and 15 lateral gene transfer events.</title>
        <authorList>
            <person name="Petersen C."/>
            <person name="Sorensen T."/>
            <person name="Nielsen M.R."/>
            <person name="Sondergaard T.E."/>
            <person name="Sorensen J.L."/>
            <person name="Fitzpatrick D.A."/>
            <person name="Frisvad J.C."/>
            <person name="Nielsen K.L."/>
        </authorList>
    </citation>
    <scope>NUCLEOTIDE SEQUENCE</scope>
    <source>
        <strain evidence="2">IBT 19713</strain>
    </source>
</reference>
<evidence type="ECO:0000256" key="1">
    <source>
        <dbReference type="SAM" id="SignalP"/>
    </source>
</evidence>
<proteinExistence type="predicted"/>
<dbReference type="SUPFAM" id="SSF50370">
    <property type="entry name" value="Ricin B-like lectins"/>
    <property type="match status" value="1"/>
</dbReference>
<comment type="caution">
    <text evidence="2">The sequence shown here is derived from an EMBL/GenBank/DDBJ whole genome shotgun (WGS) entry which is preliminary data.</text>
</comment>
<evidence type="ECO:0000313" key="3">
    <source>
        <dbReference type="Proteomes" id="UP001150941"/>
    </source>
</evidence>